<dbReference type="EMBL" id="UINC01083155">
    <property type="protein sequence ID" value="SVC28592.1"/>
    <property type="molecule type" value="Genomic_DNA"/>
</dbReference>
<protein>
    <submittedName>
        <fullName evidence="1">Uncharacterized protein</fullName>
    </submittedName>
</protein>
<name>A0A382KZU8_9ZZZZ</name>
<dbReference type="AlphaFoldDB" id="A0A382KZU8"/>
<gene>
    <name evidence="1" type="ORF">METZ01_LOCUS281446</name>
</gene>
<feature type="non-terminal residue" evidence="1">
    <location>
        <position position="33"/>
    </location>
</feature>
<reference evidence="1" key="1">
    <citation type="submission" date="2018-05" db="EMBL/GenBank/DDBJ databases">
        <authorList>
            <person name="Lanie J.A."/>
            <person name="Ng W.-L."/>
            <person name="Kazmierczak K.M."/>
            <person name="Andrzejewski T.M."/>
            <person name="Davidsen T.M."/>
            <person name="Wayne K.J."/>
            <person name="Tettelin H."/>
            <person name="Glass J.I."/>
            <person name="Rusch D."/>
            <person name="Podicherti R."/>
            <person name="Tsui H.-C.T."/>
            <person name="Winkler M.E."/>
        </authorList>
    </citation>
    <scope>NUCLEOTIDE SEQUENCE</scope>
</reference>
<sequence>MNIILSIVTLFVFMVVPSKIWGQDCTADDGTEG</sequence>
<proteinExistence type="predicted"/>
<evidence type="ECO:0000313" key="1">
    <source>
        <dbReference type="EMBL" id="SVC28592.1"/>
    </source>
</evidence>
<organism evidence="1">
    <name type="scientific">marine metagenome</name>
    <dbReference type="NCBI Taxonomy" id="408172"/>
    <lineage>
        <taxon>unclassified sequences</taxon>
        <taxon>metagenomes</taxon>
        <taxon>ecological metagenomes</taxon>
    </lineage>
</organism>
<accession>A0A382KZU8</accession>